<organism evidence="2 3">
    <name type="scientific">Ignicoccus islandicus DSM 13165</name>
    <dbReference type="NCBI Taxonomy" id="940295"/>
    <lineage>
        <taxon>Archaea</taxon>
        <taxon>Thermoproteota</taxon>
        <taxon>Thermoprotei</taxon>
        <taxon>Desulfurococcales</taxon>
        <taxon>Desulfurococcaceae</taxon>
        <taxon>Ignicoccus</taxon>
    </lineage>
</organism>
<gene>
    <name evidence="2" type="ORF">EYM_03980</name>
</gene>
<dbReference type="EMBL" id="CP006867">
    <property type="protein sequence ID" value="ALU12456.1"/>
    <property type="molecule type" value="Genomic_DNA"/>
</dbReference>
<keyword evidence="1" id="KW-0472">Membrane</keyword>
<evidence type="ECO:0000313" key="3">
    <source>
        <dbReference type="Proteomes" id="UP000060778"/>
    </source>
</evidence>
<dbReference type="RefSeq" id="WP_075049757.1">
    <property type="nucleotide sequence ID" value="NZ_CP006867.1"/>
</dbReference>
<sequence length="77" mass="7814">MRKNLLKVGALADILGTVFLIVAAVVLLLGFVGTLLNVVKGLGVDLGPLANANFPSLSASASIDPSQPTLTEVSIKA</sequence>
<dbReference type="Proteomes" id="UP000060778">
    <property type="component" value="Chromosome"/>
</dbReference>
<evidence type="ECO:0000313" key="2">
    <source>
        <dbReference type="EMBL" id="ALU12456.1"/>
    </source>
</evidence>
<keyword evidence="3" id="KW-1185">Reference proteome</keyword>
<keyword evidence="1" id="KW-1133">Transmembrane helix</keyword>
<evidence type="ECO:0000256" key="1">
    <source>
        <dbReference type="SAM" id="Phobius"/>
    </source>
</evidence>
<reference evidence="2 3" key="1">
    <citation type="submission" date="2013-11" db="EMBL/GenBank/DDBJ databases">
        <title>Comparative genomics of Ignicoccus.</title>
        <authorList>
            <person name="Podar M."/>
        </authorList>
    </citation>
    <scope>NUCLEOTIDE SEQUENCE [LARGE SCALE GENOMIC DNA]</scope>
    <source>
        <strain evidence="2 3">DSM 13165</strain>
    </source>
</reference>
<keyword evidence="1" id="KW-0812">Transmembrane</keyword>
<feature type="transmembrane region" description="Helical" evidence="1">
    <location>
        <begin position="12"/>
        <end position="36"/>
    </location>
</feature>
<dbReference type="STRING" id="940295.EYM_03980"/>
<dbReference type="AlphaFoldDB" id="A0A0U3F8Z0"/>
<dbReference type="GeneID" id="30680190"/>
<dbReference type="KEGG" id="iis:EYM_03980"/>
<name>A0A0U3F8Z0_9CREN</name>
<proteinExistence type="predicted"/>
<accession>A0A0U3F8Z0</accession>
<protein>
    <submittedName>
        <fullName evidence="2">Uncharacterized protein</fullName>
    </submittedName>
</protein>